<evidence type="ECO:0000256" key="6">
    <source>
        <dbReference type="ARBA" id="ARBA00023065"/>
    </source>
</evidence>
<evidence type="ECO:0000256" key="3">
    <source>
        <dbReference type="ARBA" id="ARBA00022729"/>
    </source>
</evidence>
<dbReference type="PANTHER" id="PTHR42953">
    <property type="entry name" value="HIGH-AFFINITY ZINC UPTAKE SYSTEM PROTEIN ZNUA-RELATED"/>
    <property type="match status" value="1"/>
</dbReference>
<evidence type="ECO:0000256" key="2">
    <source>
        <dbReference type="ARBA" id="ARBA00022448"/>
    </source>
</evidence>
<dbReference type="InterPro" id="IPR006127">
    <property type="entry name" value="ZnuA-like"/>
</dbReference>
<dbReference type="InterPro" id="IPR006129">
    <property type="entry name" value="AdhesinB"/>
</dbReference>
<evidence type="ECO:0000256" key="7">
    <source>
        <dbReference type="RuleBase" id="RU003512"/>
    </source>
</evidence>
<dbReference type="Gene3D" id="2.40.128.20">
    <property type="match status" value="1"/>
</dbReference>
<comment type="caution">
    <text evidence="9">The sequence shown here is derived from an EMBL/GenBank/DDBJ whole genome shotgun (WGS) entry which is preliminary data.</text>
</comment>
<dbReference type="Pfam" id="PF01297">
    <property type="entry name" value="ZnuA"/>
    <property type="match status" value="1"/>
</dbReference>
<dbReference type="EMBL" id="JAFBEI010000044">
    <property type="protein sequence ID" value="MBM7636940.1"/>
    <property type="molecule type" value="Genomic_DNA"/>
</dbReference>
<dbReference type="InterPro" id="IPR015304">
    <property type="entry name" value="ZinT_dom"/>
</dbReference>
<protein>
    <submittedName>
        <fullName evidence="9">Zinc transport system substrate-binding protein</fullName>
    </submittedName>
</protein>
<keyword evidence="2 7" id="KW-0813">Transport</keyword>
<keyword evidence="6" id="KW-0406">Ion transport</keyword>
<evidence type="ECO:0000313" key="10">
    <source>
        <dbReference type="Proteomes" id="UP000809081"/>
    </source>
</evidence>
<evidence type="ECO:0000259" key="8">
    <source>
        <dbReference type="Pfam" id="PF09223"/>
    </source>
</evidence>
<evidence type="ECO:0000256" key="4">
    <source>
        <dbReference type="ARBA" id="ARBA00022833"/>
    </source>
</evidence>
<dbReference type="InterPro" id="IPR006128">
    <property type="entry name" value="Lipoprotein_PsaA-like"/>
</dbReference>
<dbReference type="Proteomes" id="UP000809081">
    <property type="component" value="Unassembled WGS sequence"/>
</dbReference>
<dbReference type="InterPro" id="IPR012674">
    <property type="entry name" value="Calycin"/>
</dbReference>
<dbReference type="PRINTS" id="PR00690">
    <property type="entry name" value="ADHESNFAMILY"/>
</dbReference>
<name>A0ABS2PPP5_9STRE</name>
<evidence type="ECO:0000313" key="9">
    <source>
        <dbReference type="EMBL" id="MBM7636940.1"/>
    </source>
</evidence>
<accession>A0ABS2PPP5</accession>
<keyword evidence="10" id="KW-1185">Reference proteome</keyword>
<evidence type="ECO:0000256" key="5">
    <source>
        <dbReference type="ARBA" id="ARBA00022906"/>
    </source>
</evidence>
<dbReference type="PRINTS" id="PR00691">
    <property type="entry name" value="ADHESINB"/>
</dbReference>
<keyword evidence="4" id="KW-0862">Zinc</keyword>
<sequence length="510" mass="57287">MKKKLFAGLATVAVLAGGAYIWQSYQNYQKESSHSGKLNVVTTFYPVYDFTKAIVGDQGEVSLLIGAGTEVHDYQPTTKQISQIEDADAFVYMDSNLETWAKDVTSSVDKKKTAIIKSTGDMLLMAGTEEEGHDHGGEGHHHDYDPHVWLSPSRSIKLVENIRDGLTKKYPKYKERFTKNAAAYIEKLQALDKEYATALTAAKQKNFVTQHAAFGYLALDYGLTQIPITGVTAESEPSAQRLASLSSYIKENEIKYIYFEENASAKVAATLADEAGVKTAVLNPIESLTTKELKAGEDYFSVMRENLKALRLTTDVEGKSIAPEEDTSKTVANGYFEDKKVTNRSLSDWTGNWQSVYPYLQDGTLDEVWDYKSKLSKGAKTAADYKAYYTTGYKTDVEKIIIDGKKNTVEFIQNGTSHKFTYKYVGYNILTYQKGNRGVRYLFETNDANAGEFKYIQFSDHNISKTDAEHFHLFWGSTSQEEILKEMDNWPTYYPSSMTGHEIAQEIVAH</sequence>
<proteinExistence type="inferred from homology"/>
<reference evidence="9 10" key="1">
    <citation type="submission" date="2021-01" db="EMBL/GenBank/DDBJ databases">
        <title>Genomic Encyclopedia of Type Strains, Phase IV (KMG-IV): sequencing the most valuable type-strain genomes for metagenomic binning, comparative biology and taxonomic classification.</title>
        <authorList>
            <person name="Goeker M."/>
        </authorList>
    </citation>
    <scope>NUCLEOTIDE SEQUENCE [LARGE SCALE GENOMIC DNA]</scope>
    <source>
        <strain evidence="9 10">DSM 27513</strain>
    </source>
</reference>
<evidence type="ECO:0000256" key="1">
    <source>
        <dbReference type="ARBA" id="ARBA00011028"/>
    </source>
</evidence>
<dbReference type="RefSeq" id="WP_205017799.1">
    <property type="nucleotide sequence ID" value="NZ_JAFBEI010000044.1"/>
</dbReference>
<gene>
    <name evidence="9" type="ORF">JOC31_001769</name>
</gene>
<keyword evidence="3" id="KW-0732">Signal</keyword>
<dbReference type="Gene3D" id="3.40.50.1980">
    <property type="entry name" value="Nitrogenase molybdenum iron protein domain"/>
    <property type="match status" value="2"/>
</dbReference>
<dbReference type="Pfam" id="PF09223">
    <property type="entry name" value="ZinT"/>
    <property type="match status" value="1"/>
</dbReference>
<keyword evidence="5" id="KW-0864">Zinc transport</keyword>
<dbReference type="CDD" id="cd01017">
    <property type="entry name" value="AdcA"/>
    <property type="match status" value="1"/>
</dbReference>
<dbReference type="PANTHER" id="PTHR42953:SF3">
    <property type="entry name" value="HIGH-AFFINITY ZINC UPTAKE SYSTEM PROTEIN ZNUA"/>
    <property type="match status" value="1"/>
</dbReference>
<dbReference type="InterPro" id="IPR050492">
    <property type="entry name" value="Bact_metal-bind_prot9"/>
</dbReference>
<dbReference type="SUPFAM" id="SSF50814">
    <property type="entry name" value="Lipocalins"/>
    <property type="match status" value="1"/>
</dbReference>
<feature type="domain" description="ZinT" evidence="8">
    <location>
        <begin position="328"/>
        <end position="510"/>
    </location>
</feature>
<organism evidence="9 10">
    <name type="scientific">Streptococcus saliviloxodontae</name>
    <dbReference type="NCBI Taxonomy" id="1349416"/>
    <lineage>
        <taxon>Bacteria</taxon>
        <taxon>Bacillati</taxon>
        <taxon>Bacillota</taxon>
        <taxon>Bacilli</taxon>
        <taxon>Lactobacillales</taxon>
        <taxon>Streptococcaceae</taxon>
        <taxon>Streptococcus</taxon>
    </lineage>
</organism>
<dbReference type="SUPFAM" id="SSF53807">
    <property type="entry name" value="Helical backbone' metal receptor"/>
    <property type="match status" value="1"/>
</dbReference>
<comment type="similarity">
    <text evidence="1 7">Belongs to the bacterial solute-binding protein 9 family.</text>
</comment>